<sequence>MAIDSDKVYEKLDSIDSKVDKLLIWKAAHVTAHESIERDVSDNRAALFENPGVISNMSYLLNCKKTLTRWQEFWMNVLRYLIVAAVVAVVIWLLKGVPL</sequence>
<dbReference type="AlphaFoldDB" id="A0A0F9L4Q1"/>
<accession>A0A0F9L4Q1</accession>
<protein>
    <submittedName>
        <fullName evidence="2">Uncharacterized protein</fullName>
    </submittedName>
</protein>
<name>A0A0F9L4Q1_9ZZZZ</name>
<evidence type="ECO:0000256" key="1">
    <source>
        <dbReference type="SAM" id="Phobius"/>
    </source>
</evidence>
<gene>
    <name evidence="2" type="ORF">LCGC14_1558020</name>
</gene>
<keyword evidence="1" id="KW-0472">Membrane</keyword>
<keyword evidence="1" id="KW-0812">Transmembrane</keyword>
<proteinExistence type="predicted"/>
<keyword evidence="1" id="KW-1133">Transmembrane helix</keyword>
<feature type="transmembrane region" description="Helical" evidence="1">
    <location>
        <begin position="77"/>
        <end position="94"/>
    </location>
</feature>
<comment type="caution">
    <text evidence="2">The sequence shown here is derived from an EMBL/GenBank/DDBJ whole genome shotgun (WGS) entry which is preliminary data.</text>
</comment>
<organism evidence="2">
    <name type="scientific">marine sediment metagenome</name>
    <dbReference type="NCBI Taxonomy" id="412755"/>
    <lineage>
        <taxon>unclassified sequences</taxon>
        <taxon>metagenomes</taxon>
        <taxon>ecological metagenomes</taxon>
    </lineage>
</organism>
<evidence type="ECO:0000313" key="2">
    <source>
        <dbReference type="EMBL" id="KKM48095.1"/>
    </source>
</evidence>
<dbReference type="EMBL" id="LAZR01012001">
    <property type="protein sequence ID" value="KKM48095.1"/>
    <property type="molecule type" value="Genomic_DNA"/>
</dbReference>
<reference evidence="2" key="1">
    <citation type="journal article" date="2015" name="Nature">
        <title>Complex archaea that bridge the gap between prokaryotes and eukaryotes.</title>
        <authorList>
            <person name="Spang A."/>
            <person name="Saw J.H."/>
            <person name="Jorgensen S.L."/>
            <person name="Zaremba-Niedzwiedzka K."/>
            <person name="Martijn J."/>
            <person name="Lind A.E."/>
            <person name="van Eijk R."/>
            <person name="Schleper C."/>
            <person name="Guy L."/>
            <person name="Ettema T.J."/>
        </authorList>
    </citation>
    <scope>NUCLEOTIDE SEQUENCE</scope>
</reference>